<dbReference type="PANTHER" id="PTHR37849">
    <property type="entry name" value="YALI0E11605P"/>
    <property type="match status" value="1"/>
</dbReference>
<keyword evidence="1" id="KW-0812">Transmembrane</keyword>
<dbReference type="KEGG" id="cthr:CTHT_0067350"/>
<feature type="transmembrane region" description="Helical" evidence="1">
    <location>
        <begin position="53"/>
        <end position="71"/>
    </location>
</feature>
<dbReference type="OMA" id="MAFRTNK"/>
<dbReference type="Proteomes" id="UP000008066">
    <property type="component" value="Unassembled WGS sequence"/>
</dbReference>
<keyword evidence="1" id="KW-0472">Membrane</keyword>
<dbReference type="PANTHER" id="PTHR37849:SF1">
    <property type="entry name" value="YALI0E11605P"/>
    <property type="match status" value="1"/>
</dbReference>
<organism evidence="3">
    <name type="scientific">Chaetomium thermophilum (strain DSM 1495 / CBS 144.50 / IMI 039719)</name>
    <name type="common">Thermochaetoides thermophila</name>
    <dbReference type="NCBI Taxonomy" id="759272"/>
    <lineage>
        <taxon>Eukaryota</taxon>
        <taxon>Fungi</taxon>
        <taxon>Dikarya</taxon>
        <taxon>Ascomycota</taxon>
        <taxon>Pezizomycotina</taxon>
        <taxon>Sordariomycetes</taxon>
        <taxon>Sordariomycetidae</taxon>
        <taxon>Sordariales</taxon>
        <taxon>Chaetomiaceae</taxon>
        <taxon>Thermochaetoides</taxon>
    </lineage>
</organism>
<dbReference type="GeneID" id="18260773"/>
<reference evidence="2 3" key="1">
    <citation type="journal article" date="2011" name="Cell">
        <title>Insight into structure and assembly of the nuclear pore complex by utilizing the genome of a eukaryotic thermophile.</title>
        <authorList>
            <person name="Amlacher S."/>
            <person name="Sarges P."/>
            <person name="Flemming D."/>
            <person name="van Noort V."/>
            <person name="Kunze R."/>
            <person name="Devos D.P."/>
            <person name="Arumugam M."/>
            <person name="Bork P."/>
            <person name="Hurt E."/>
        </authorList>
    </citation>
    <scope>NUCLEOTIDE SEQUENCE [LARGE SCALE GENOMIC DNA]</scope>
    <source>
        <strain evidence="3">DSM 1495 / CBS 144.50 / IMI 039719</strain>
    </source>
</reference>
<protein>
    <submittedName>
        <fullName evidence="2">Uncharacterized protein</fullName>
    </submittedName>
</protein>
<dbReference type="eggNOG" id="ENOG502S5A2">
    <property type="taxonomic scope" value="Eukaryota"/>
</dbReference>
<keyword evidence="3" id="KW-1185">Reference proteome</keyword>
<dbReference type="EMBL" id="GL988047">
    <property type="protein sequence ID" value="EGS17410.1"/>
    <property type="molecule type" value="Genomic_DNA"/>
</dbReference>
<evidence type="ECO:0000313" key="3">
    <source>
        <dbReference type="Proteomes" id="UP000008066"/>
    </source>
</evidence>
<gene>
    <name evidence="2" type="ORF">CTHT_0067350</name>
</gene>
<proteinExistence type="predicted"/>
<sequence>MLAITSRTLAARMAPMRLARGFGTSSARQNAASGISVSPLPPRKPIGALRGGLFGFFLGTTAAGAGVYYYAVQEYKASNELLTEDIYVRLCI</sequence>
<evidence type="ECO:0000256" key="1">
    <source>
        <dbReference type="SAM" id="Phobius"/>
    </source>
</evidence>
<keyword evidence="1" id="KW-1133">Transmembrane helix</keyword>
<name>G0SGS1_CHATD</name>
<accession>G0SGS1</accession>
<dbReference type="AlphaFoldDB" id="G0SGS1"/>
<dbReference type="HOGENOM" id="CLU_136352_1_1_1"/>
<evidence type="ECO:0000313" key="2">
    <source>
        <dbReference type="EMBL" id="EGS17410.1"/>
    </source>
</evidence>
<dbReference type="RefSeq" id="XP_006697028.1">
    <property type="nucleotide sequence ID" value="XM_006696965.1"/>
</dbReference>